<name>A0A4U9XLF9_9STRE</name>
<sequence>MYQTEIRGDYLYHTRSKGYGAGVELFGVTDDGETPMSLLNIALASCVTMCIQLYFKIYEKVDELPLKTESHYDDRVFTLTVHMEEQLNQVQQNQLIAFIKKKCRVSNLLAPDVAIKIDFKTVLH</sequence>
<protein>
    <submittedName>
        <fullName evidence="1">Putative ribosomal protein</fullName>
    </submittedName>
</protein>
<dbReference type="EMBL" id="CABEHT010000001">
    <property type="protein sequence ID" value="VTS13605.1"/>
    <property type="molecule type" value="Genomic_DNA"/>
</dbReference>
<dbReference type="AlphaFoldDB" id="A0A4U9XLF9"/>
<evidence type="ECO:0000313" key="2">
    <source>
        <dbReference type="Proteomes" id="UP000394068"/>
    </source>
</evidence>
<keyword evidence="1" id="KW-0687">Ribonucleoprotein</keyword>
<dbReference type="Proteomes" id="UP000394068">
    <property type="component" value="Unassembled WGS sequence"/>
</dbReference>
<organism evidence="1 2">
    <name type="scientific">Streptococcus pseudoporcinus</name>
    <dbReference type="NCBI Taxonomy" id="361101"/>
    <lineage>
        <taxon>Bacteria</taxon>
        <taxon>Bacillati</taxon>
        <taxon>Bacillota</taxon>
        <taxon>Bacilli</taxon>
        <taxon>Lactobacillales</taxon>
        <taxon>Streptococcaceae</taxon>
        <taxon>Streptococcus</taxon>
    </lineage>
</organism>
<reference evidence="1 2" key="1">
    <citation type="submission" date="2019-05" db="EMBL/GenBank/DDBJ databases">
        <authorList>
            <consortium name="Pathogen Informatics"/>
        </authorList>
    </citation>
    <scope>NUCLEOTIDE SEQUENCE [LARGE SCALE GENOMIC DNA]</scope>
    <source>
        <strain evidence="1 2">NCTC5386</strain>
    </source>
</reference>
<dbReference type="Pfam" id="PF02566">
    <property type="entry name" value="OsmC"/>
    <property type="match status" value="1"/>
</dbReference>
<evidence type="ECO:0000313" key="1">
    <source>
        <dbReference type="EMBL" id="VTS13605.1"/>
    </source>
</evidence>
<dbReference type="GO" id="GO:0005840">
    <property type="term" value="C:ribosome"/>
    <property type="evidence" value="ECO:0007669"/>
    <property type="project" value="UniProtKB-KW"/>
</dbReference>
<dbReference type="SUPFAM" id="SSF82784">
    <property type="entry name" value="OsmC-like"/>
    <property type="match status" value="1"/>
</dbReference>
<dbReference type="InterPro" id="IPR036102">
    <property type="entry name" value="OsmC/Ohrsf"/>
</dbReference>
<proteinExistence type="predicted"/>
<dbReference type="InterPro" id="IPR015946">
    <property type="entry name" value="KH_dom-like_a/b"/>
</dbReference>
<accession>A0A4U9XLF9</accession>
<keyword evidence="1" id="KW-0689">Ribosomal protein</keyword>
<dbReference type="Gene3D" id="3.30.300.20">
    <property type="match status" value="1"/>
</dbReference>
<gene>
    <name evidence="1" type="ORF">NCTC5386_01046</name>
</gene>
<dbReference type="InterPro" id="IPR003718">
    <property type="entry name" value="OsmC/Ohr_fam"/>
</dbReference>
<dbReference type="RefSeq" id="WP_077322672.1">
    <property type="nucleotide sequence ID" value="NZ_CABEHT010000001.1"/>
</dbReference>